<dbReference type="InterPro" id="IPR005182">
    <property type="entry name" value="YdbS-like_PH"/>
</dbReference>
<feature type="transmembrane region" description="Helical" evidence="1">
    <location>
        <begin position="45"/>
        <end position="66"/>
    </location>
</feature>
<evidence type="ECO:0000313" key="4">
    <source>
        <dbReference type="Proteomes" id="UP000273145"/>
    </source>
</evidence>
<dbReference type="RefSeq" id="WP_125085060.1">
    <property type="nucleotide sequence ID" value="NZ_CP034248.1"/>
</dbReference>
<sequence>MKARRYRYHPLTILLQLWKLAKNAIFFVIYLFVIKTGSESPFIVYGRYIFVLAVGLSVCSIFFKWFTQKYELDDRSFHLYKGVFNKSEQTIPFSKVQNINRHTSLFHKLFNMTSVSFETGMAGDDAAVKFAVISQAEADRIEVHMAKMIKSDEPEDSEEWTAVPPVDGEIEATSTLDSENMAQERTIHFTPTKNDIFKAAFTSLSFLLFIPVILSLYEKIDGVFNVGEKAEGIVQRLLSSGWLMMILIIVFIIASTIFGLVRTFLKYGKYEISSDLERIYISKGMMDETSFSISKDRVQAIEIEQSMIKRWLGLAEVKLISAGSLESNKSMNEINSLYPFLPIQRAYEMVSEILPSYQVTQEMTRLPTKALWLRLFRPSWFWMAVTAGLFYFKPTILQMKEAWWMISAILLIIVLVARWLDFLNTRYILNDRFIQIKTGSLTTTLYISKRDKVIEVKVTQSKLQRLLGLASIGTINRAKPVHHTGVKDVPLGMAESFYKWYIGRRTEITVE</sequence>
<feature type="transmembrane region" description="Helical" evidence="1">
    <location>
        <begin position="371"/>
        <end position="390"/>
    </location>
</feature>
<dbReference type="AlphaFoldDB" id="A0A3Q8SEJ7"/>
<keyword evidence="1" id="KW-0812">Transmembrane</keyword>
<feature type="transmembrane region" description="Helical" evidence="1">
    <location>
        <begin position="12"/>
        <end position="33"/>
    </location>
</feature>
<protein>
    <recommendedName>
        <fullName evidence="2">YdbS-like PH domain-containing protein</fullName>
    </recommendedName>
</protein>
<keyword evidence="4" id="KW-1185">Reference proteome</keyword>
<proteinExistence type="predicted"/>
<gene>
    <name evidence="3" type="ORF">EIM92_07725</name>
</gene>
<feature type="domain" description="YdbS-like PH" evidence="2">
    <location>
        <begin position="424"/>
        <end position="501"/>
    </location>
</feature>
<evidence type="ECO:0000313" key="3">
    <source>
        <dbReference type="EMBL" id="AZK48916.1"/>
    </source>
</evidence>
<dbReference type="PANTHER" id="PTHR34473:SF2">
    <property type="entry name" value="UPF0699 TRANSMEMBRANE PROTEIN YDBT"/>
    <property type="match status" value="1"/>
</dbReference>
<feature type="domain" description="YdbS-like PH" evidence="2">
    <location>
        <begin position="65"/>
        <end position="142"/>
    </location>
</feature>
<organism evidence="3 4">
    <name type="scientific">Paenibacillus lentus</name>
    <dbReference type="NCBI Taxonomy" id="1338368"/>
    <lineage>
        <taxon>Bacteria</taxon>
        <taxon>Bacillati</taxon>
        <taxon>Bacillota</taxon>
        <taxon>Bacilli</taxon>
        <taxon>Bacillales</taxon>
        <taxon>Paenibacillaceae</taxon>
        <taxon>Paenibacillus</taxon>
    </lineage>
</organism>
<evidence type="ECO:0000256" key="1">
    <source>
        <dbReference type="SAM" id="Phobius"/>
    </source>
</evidence>
<feature type="transmembrane region" description="Helical" evidence="1">
    <location>
        <begin position="237"/>
        <end position="261"/>
    </location>
</feature>
<dbReference type="PIRSF" id="PIRSF026631">
    <property type="entry name" value="UCP026631"/>
    <property type="match status" value="1"/>
</dbReference>
<feature type="domain" description="YdbS-like PH" evidence="2">
    <location>
        <begin position="277"/>
        <end position="343"/>
    </location>
</feature>
<dbReference type="Pfam" id="PF03703">
    <property type="entry name" value="bPH_2"/>
    <property type="match status" value="3"/>
</dbReference>
<feature type="transmembrane region" description="Helical" evidence="1">
    <location>
        <begin position="196"/>
        <end position="217"/>
    </location>
</feature>
<evidence type="ECO:0000259" key="2">
    <source>
        <dbReference type="Pfam" id="PF03703"/>
    </source>
</evidence>
<dbReference type="PANTHER" id="PTHR34473">
    <property type="entry name" value="UPF0699 TRANSMEMBRANE PROTEIN YDBS"/>
    <property type="match status" value="1"/>
</dbReference>
<keyword evidence="1" id="KW-0472">Membrane</keyword>
<name>A0A3Q8SEJ7_9BACL</name>
<dbReference type="KEGG" id="plen:EIM92_07725"/>
<dbReference type="InterPro" id="IPR014529">
    <property type="entry name" value="UCP026631"/>
</dbReference>
<dbReference type="Proteomes" id="UP000273145">
    <property type="component" value="Chromosome"/>
</dbReference>
<keyword evidence="1" id="KW-1133">Transmembrane helix</keyword>
<accession>A0A3Q8SEJ7</accession>
<dbReference type="EMBL" id="CP034248">
    <property type="protein sequence ID" value="AZK48916.1"/>
    <property type="molecule type" value="Genomic_DNA"/>
</dbReference>
<dbReference type="OrthoDB" id="2317554at2"/>
<feature type="transmembrane region" description="Helical" evidence="1">
    <location>
        <begin position="402"/>
        <end position="420"/>
    </location>
</feature>
<reference evidence="3 4" key="1">
    <citation type="submission" date="2018-11" db="EMBL/GenBank/DDBJ databases">
        <title>Genome sequencing of Paenibacillus lentus DSM25539(T).</title>
        <authorList>
            <person name="Kook J.-K."/>
            <person name="Park S.-N."/>
            <person name="Lim Y.K."/>
        </authorList>
    </citation>
    <scope>NUCLEOTIDE SEQUENCE [LARGE SCALE GENOMIC DNA]</scope>
    <source>
        <strain evidence="3 4">DSM 25539</strain>
    </source>
</reference>